<feature type="non-terminal residue" evidence="1">
    <location>
        <position position="1"/>
    </location>
</feature>
<dbReference type="EMBL" id="BTRK01000005">
    <property type="protein sequence ID" value="GMR51601.1"/>
    <property type="molecule type" value="Genomic_DNA"/>
</dbReference>
<feature type="non-terminal residue" evidence="1">
    <location>
        <position position="160"/>
    </location>
</feature>
<dbReference type="AlphaFoldDB" id="A0AAN5I5P5"/>
<gene>
    <name evidence="1" type="ORF">PMAYCL1PPCAC_21796</name>
</gene>
<protein>
    <submittedName>
        <fullName evidence="1">Uncharacterized protein</fullName>
    </submittedName>
</protein>
<proteinExistence type="predicted"/>
<evidence type="ECO:0000313" key="2">
    <source>
        <dbReference type="Proteomes" id="UP001328107"/>
    </source>
</evidence>
<sequence length="160" mass="18996">RFYAFLFKHKPRFFKIRNAPSYYSTFANHKFFEIFLKQVNWSKTYDCAFALLDTPTAILEKNQFQPCKEVIDTIAGFHTLEHRSIILNSDWIPDLLGKWIEKRKLECLKIGVDNEQMNVNFDKFPHLEFHPRGGLPFSNGVTSDVVIDKRKNFIRDLHRQ</sequence>
<dbReference type="Proteomes" id="UP001328107">
    <property type="component" value="Unassembled WGS sequence"/>
</dbReference>
<reference evidence="2" key="1">
    <citation type="submission" date="2022-10" db="EMBL/GenBank/DDBJ databases">
        <title>Genome assembly of Pristionchus species.</title>
        <authorList>
            <person name="Yoshida K."/>
            <person name="Sommer R.J."/>
        </authorList>
    </citation>
    <scope>NUCLEOTIDE SEQUENCE [LARGE SCALE GENOMIC DNA]</scope>
    <source>
        <strain evidence="2">RS5460</strain>
    </source>
</reference>
<comment type="caution">
    <text evidence="1">The sequence shown here is derived from an EMBL/GenBank/DDBJ whole genome shotgun (WGS) entry which is preliminary data.</text>
</comment>
<keyword evidence="2" id="KW-1185">Reference proteome</keyword>
<evidence type="ECO:0000313" key="1">
    <source>
        <dbReference type="EMBL" id="GMR51601.1"/>
    </source>
</evidence>
<accession>A0AAN5I5P5</accession>
<name>A0AAN5I5P5_9BILA</name>
<organism evidence="1 2">
    <name type="scientific">Pristionchus mayeri</name>
    <dbReference type="NCBI Taxonomy" id="1317129"/>
    <lineage>
        <taxon>Eukaryota</taxon>
        <taxon>Metazoa</taxon>
        <taxon>Ecdysozoa</taxon>
        <taxon>Nematoda</taxon>
        <taxon>Chromadorea</taxon>
        <taxon>Rhabditida</taxon>
        <taxon>Rhabditina</taxon>
        <taxon>Diplogasteromorpha</taxon>
        <taxon>Diplogasteroidea</taxon>
        <taxon>Neodiplogasteridae</taxon>
        <taxon>Pristionchus</taxon>
    </lineage>
</organism>